<dbReference type="KEGG" id="gfe:Gferi_14445"/>
<dbReference type="GO" id="GO:0005829">
    <property type="term" value="C:cytosol"/>
    <property type="evidence" value="ECO:0007669"/>
    <property type="project" value="TreeGrafter"/>
</dbReference>
<dbReference type="InterPro" id="IPR011051">
    <property type="entry name" value="RmlC_Cupin_sf"/>
</dbReference>
<dbReference type="PANTHER" id="PTHR46797">
    <property type="entry name" value="HTH-TYPE TRANSCRIPTIONAL REGULATOR"/>
    <property type="match status" value="1"/>
</dbReference>
<name>A0A1D8GIF3_9FIRM</name>
<dbReference type="InterPro" id="IPR013096">
    <property type="entry name" value="Cupin_2"/>
</dbReference>
<keyword evidence="3" id="KW-0804">Transcription</keyword>
<keyword evidence="1" id="KW-0805">Transcription regulation</keyword>
<dbReference type="RefSeq" id="WP_069977676.1">
    <property type="nucleotide sequence ID" value="NZ_CP017269.1"/>
</dbReference>
<dbReference type="Gene3D" id="2.60.120.10">
    <property type="entry name" value="Jelly Rolls"/>
    <property type="match status" value="1"/>
</dbReference>
<dbReference type="SMART" id="SM00530">
    <property type="entry name" value="HTH_XRE"/>
    <property type="match status" value="1"/>
</dbReference>
<dbReference type="InterPro" id="IPR014710">
    <property type="entry name" value="RmlC-like_jellyroll"/>
</dbReference>
<dbReference type="SUPFAM" id="SSF47413">
    <property type="entry name" value="lambda repressor-like DNA-binding domains"/>
    <property type="match status" value="1"/>
</dbReference>
<dbReference type="STRING" id="1424294.Gferi_14445"/>
<dbReference type="InterPro" id="IPR001387">
    <property type="entry name" value="Cro/C1-type_HTH"/>
</dbReference>
<dbReference type="InterPro" id="IPR050807">
    <property type="entry name" value="TransReg_Diox_bact_type"/>
</dbReference>
<reference evidence="5 6" key="1">
    <citation type="submission" date="2016-09" db="EMBL/GenBank/DDBJ databases">
        <title>Genomic analysis reveals versatility of anaerobic energy metabolism of Geosporobacter ferrireducens IRF9 of phylum Firmicutes.</title>
        <authorList>
            <person name="Kim S.-J."/>
        </authorList>
    </citation>
    <scope>NUCLEOTIDE SEQUENCE [LARGE SCALE GENOMIC DNA]</scope>
    <source>
        <strain evidence="5 6">IRF9</strain>
    </source>
</reference>
<dbReference type="OrthoDB" id="9781521at2"/>
<dbReference type="CDD" id="cd02209">
    <property type="entry name" value="cupin_XRE_C"/>
    <property type="match status" value="1"/>
</dbReference>
<dbReference type="Proteomes" id="UP000095743">
    <property type="component" value="Chromosome"/>
</dbReference>
<dbReference type="PROSITE" id="PS50943">
    <property type="entry name" value="HTH_CROC1"/>
    <property type="match status" value="1"/>
</dbReference>
<dbReference type="GO" id="GO:0003677">
    <property type="term" value="F:DNA binding"/>
    <property type="evidence" value="ECO:0007669"/>
    <property type="project" value="UniProtKB-KW"/>
</dbReference>
<evidence type="ECO:0000313" key="6">
    <source>
        <dbReference type="Proteomes" id="UP000095743"/>
    </source>
</evidence>
<dbReference type="AlphaFoldDB" id="A0A1D8GIF3"/>
<proteinExistence type="predicted"/>
<keyword evidence="2 5" id="KW-0238">DNA-binding</keyword>
<accession>A0A1D8GIF3</accession>
<dbReference type="GO" id="GO:0003700">
    <property type="term" value="F:DNA-binding transcription factor activity"/>
    <property type="evidence" value="ECO:0007669"/>
    <property type="project" value="TreeGrafter"/>
</dbReference>
<dbReference type="EMBL" id="CP017269">
    <property type="protein sequence ID" value="AOT70667.1"/>
    <property type="molecule type" value="Genomic_DNA"/>
</dbReference>
<feature type="domain" description="HTH cro/C1-type" evidence="4">
    <location>
        <begin position="12"/>
        <end position="66"/>
    </location>
</feature>
<dbReference type="CDD" id="cd00093">
    <property type="entry name" value="HTH_XRE"/>
    <property type="match status" value="1"/>
</dbReference>
<organism evidence="5 6">
    <name type="scientific">Geosporobacter ferrireducens</name>
    <dbReference type="NCBI Taxonomy" id="1424294"/>
    <lineage>
        <taxon>Bacteria</taxon>
        <taxon>Bacillati</taxon>
        <taxon>Bacillota</taxon>
        <taxon>Clostridia</taxon>
        <taxon>Peptostreptococcales</taxon>
        <taxon>Thermotaleaceae</taxon>
        <taxon>Geosporobacter</taxon>
    </lineage>
</organism>
<dbReference type="PANTHER" id="PTHR46797:SF23">
    <property type="entry name" value="HTH-TYPE TRANSCRIPTIONAL REGULATOR SUTR"/>
    <property type="match status" value="1"/>
</dbReference>
<keyword evidence="6" id="KW-1185">Reference proteome</keyword>
<dbReference type="Pfam" id="PF01381">
    <property type="entry name" value="HTH_3"/>
    <property type="match status" value="1"/>
</dbReference>
<evidence type="ECO:0000259" key="4">
    <source>
        <dbReference type="PROSITE" id="PS50943"/>
    </source>
</evidence>
<evidence type="ECO:0000256" key="3">
    <source>
        <dbReference type="ARBA" id="ARBA00023163"/>
    </source>
</evidence>
<dbReference type="SUPFAM" id="SSF51182">
    <property type="entry name" value="RmlC-like cupins"/>
    <property type="match status" value="1"/>
</dbReference>
<evidence type="ECO:0000313" key="5">
    <source>
        <dbReference type="EMBL" id="AOT70667.1"/>
    </source>
</evidence>
<dbReference type="InterPro" id="IPR010982">
    <property type="entry name" value="Lambda_DNA-bd_dom_sf"/>
</dbReference>
<evidence type="ECO:0000256" key="2">
    <source>
        <dbReference type="ARBA" id="ARBA00023125"/>
    </source>
</evidence>
<protein>
    <submittedName>
        <fullName evidence="5">DNA-binding protein</fullName>
    </submittedName>
</protein>
<dbReference type="Gene3D" id="1.10.260.40">
    <property type="entry name" value="lambda repressor-like DNA-binding domains"/>
    <property type="match status" value="1"/>
</dbReference>
<gene>
    <name evidence="5" type="ORF">Gferi_14445</name>
</gene>
<dbReference type="Pfam" id="PF07883">
    <property type="entry name" value="Cupin_2"/>
    <property type="match status" value="1"/>
</dbReference>
<evidence type="ECO:0000256" key="1">
    <source>
        <dbReference type="ARBA" id="ARBA00023015"/>
    </source>
</evidence>
<sequence length="184" mass="20967">MKDLNSIVANNLKRIREEMKLSLEKTADITGVSKAMLRQIETGESSPTINTVWKIATGLKVPYTSIINAPQPDTFVVSRSDIEPQIEDDGKYQVYSIFPSEEGRRFEIYTVELEKGCSFSSNAHGERTQEFITVYEGELTLYVEDEEYIVKAGDAIKFRADRLHAYHNKSDALIRISMVIYYPV</sequence>